<dbReference type="KEGG" id="bdo:EL88_08370"/>
<gene>
    <name evidence="1" type="ORF">E1I98_06280</name>
</gene>
<evidence type="ECO:0008006" key="3">
    <source>
        <dbReference type="Google" id="ProtNLM"/>
    </source>
</evidence>
<accession>A0A076IST8</accession>
<evidence type="ECO:0000313" key="2">
    <source>
        <dbReference type="Proteomes" id="UP000294527"/>
    </source>
</evidence>
<protein>
    <recommendedName>
        <fullName evidence="3">Phage major capsid protein</fullName>
    </recommendedName>
</protein>
<dbReference type="EMBL" id="SLTU01000001">
    <property type="protein sequence ID" value="TDA75986.1"/>
    <property type="molecule type" value="Genomic_DNA"/>
</dbReference>
<evidence type="ECO:0000313" key="1">
    <source>
        <dbReference type="EMBL" id="TDA75986.1"/>
    </source>
</evidence>
<organism evidence="1 2">
    <name type="scientific">Phocaeicola dorei</name>
    <dbReference type="NCBI Taxonomy" id="357276"/>
    <lineage>
        <taxon>Bacteria</taxon>
        <taxon>Pseudomonadati</taxon>
        <taxon>Bacteroidota</taxon>
        <taxon>Bacteroidia</taxon>
        <taxon>Bacteroidales</taxon>
        <taxon>Bacteroidaceae</taxon>
        <taxon>Phocaeicola</taxon>
    </lineage>
</organism>
<name>A0A076IST8_9BACT</name>
<sequence length="355" mass="39910">MPILDFDKLTPDNQAVKDLKDLIQLTVFQNEDMERFMTFMPNVTNGKKAGFIGEMEDVGVAGSGCDPEYKKVAIAAAQKEWEIGDWQIPLEMCYTDLENTIAKYCLKTGTNIGDLTSTEYMDGIVLPKLSEAMMKMMWRFTWFGDKSAASVTGGGQITDGVNIELFKTCDGFFKRLFAICTNNTGQHTEIAANAEESYALQKSKMKETGIATSIFDAMLQDADSRIFQKDGCAIFATKSMCDALTHDMKEKYKVIMPWEVVFDGVEVSKYDGTTIVKCSIWDRFIQAYQNNKTKLNLPHRAVLCSPENLMYGCEGTEPMSDLDIWFDKKARKNYIYSTGKLGSMIGEDELVQVAY</sequence>
<reference evidence="1 2" key="1">
    <citation type="journal article" date="2019" name="Nat. Microbiol.">
        <title>Genomic variation and strain-specific functional adaptation in the human gut microbiome during early life.</title>
        <authorList>
            <person name="Vatanen T."/>
            <person name="Plichta D.R."/>
            <person name="Somani J."/>
            <person name="Munch P.C."/>
            <person name="Arthur T.D."/>
            <person name="Hall A.B."/>
            <person name="Rudolf S."/>
            <person name="Oakeley E.J."/>
            <person name="Ke X."/>
            <person name="Young R.A."/>
            <person name="Haiser H.J."/>
            <person name="Kolde R."/>
            <person name="Yassour M."/>
            <person name="Luopajarvi K."/>
            <person name="Siljander H."/>
            <person name="Virtanen S.M."/>
            <person name="Ilonen J."/>
            <person name="Uibo R."/>
            <person name="Tillmann V."/>
            <person name="Mokurov S."/>
            <person name="Dorshakova N."/>
            <person name="Porter J.A."/>
            <person name="McHardy A.C."/>
            <person name="Lahdesmaki H."/>
            <person name="Vlamakis H."/>
            <person name="Huttenhower C."/>
            <person name="Knip M."/>
            <person name="Xavier R.J."/>
        </authorList>
    </citation>
    <scope>NUCLEOTIDE SEQUENCE [LARGE SCALE GENOMIC DNA]</scope>
    <source>
        <strain evidence="1 2">RJX1047</strain>
    </source>
</reference>
<dbReference type="RefSeq" id="WP_038609466.1">
    <property type="nucleotide sequence ID" value="NZ_JAFBJC010000016.1"/>
</dbReference>
<dbReference type="AlphaFoldDB" id="A0A076IST8"/>
<proteinExistence type="predicted"/>
<dbReference type="eggNOG" id="ENOG502ZBIR">
    <property type="taxonomic scope" value="Bacteria"/>
</dbReference>
<dbReference type="Proteomes" id="UP000294527">
    <property type="component" value="Unassembled WGS sequence"/>
</dbReference>
<comment type="caution">
    <text evidence="1">The sequence shown here is derived from an EMBL/GenBank/DDBJ whole genome shotgun (WGS) entry which is preliminary data.</text>
</comment>